<evidence type="ECO:0000313" key="4">
    <source>
        <dbReference type="Proteomes" id="UP001501536"/>
    </source>
</evidence>
<feature type="transmembrane region" description="Helical" evidence="1">
    <location>
        <begin position="6"/>
        <end position="28"/>
    </location>
</feature>
<gene>
    <name evidence="3" type="ORF">GCM10022377_15140</name>
</gene>
<feature type="transmembrane region" description="Helical" evidence="1">
    <location>
        <begin position="133"/>
        <end position="161"/>
    </location>
</feature>
<keyword evidence="1" id="KW-0472">Membrane</keyword>
<dbReference type="InterPro" id="IPR053150">
    <property type="entry name" value="Teicoplanin_resist-assoc"/>
</dbReference>
<sequence>MGAWVWPAYMGVLFGVIAFAVFLVPIVAVQYRLYGRFTPLRLLGAAAVSIYGAALLAYTLLPLPSPSDLQCTPGVSLWEGVQTTPFQFVSDIAREAAGLGVLATLKSTVVLQVVFNVVLFLPWGLIARRFLGWNVLLATVTGFLTSLFIETTQATGVFGLYSCAYRLGDVDDLLANTAGALLGALLAPAVLWFFPQRRAFAAARSQPRPVTAPRRWLGMLIDLTFFHAIGFVLLVLYTVVAEYVLGTGVWLPLALVLGYAIPGFLVFYLPALQSSGASLGQRAVWLGVSSTPPAAVGSGKAGSRKTQYDAAATDRSAVAEPSADHSAVPVGRRLLRATGVGGLYVLLQALAEAGRLQEWGSLPSALSTLLLVVAFVSVLATPTRRGLSGKASGAYLVDVRR</sequence>
<organism evidence="3 4">
    <name type="scientific">Zhihengliuella alba</name>
    <dbReference type="NCBI Taxonomy" id="547018"/>
    <lineage>
        <taxon>Bacteria</taxon>
        <taxon>Bacillati</taxon>
        <taxon>Actinomycetota</taxon>
        <taxon>Actinomycetes</taxon>
        <taxon>Micrococcales</taxon>
        <taxon>Micrococcaceae</taxon>
        <taxon>Zhihengliuella</taxon>
    </lineage>
</organism>
<dbReference type="Proteomes" id="UP001501536">
    <property type="component" value="Unassembled WGS sequence"/>
</dbReference>
<protein>
    <recommendedName>
        <fullName evidence="2">VanZ-like domain-containing protein</fullName>
    </recommendedName>
</protein>
<feature type="transmembrane region" description="Helical" evidence="1">
    <location>
        <begin position="109"/>
        <end position="126"/>
    </location>
</feature>
<evidence type="ECO:0000313" key="3">
    <source>
        <dbReference type="EMBL" id="GAA3702469.1"/>
    </source>
</evidence>
<feature type="transmembrane region" description="Helical" evidence="1">
    <location>
        <begin position="173"/>
        <end position="195"/>
    </location>
</feature>
<feature type="transmembrane region" description="Helical" evidence="1">
    <location>
        <begin position="40"/>
        <end position="61"/>
    </location>
</feature>
<dbReference type="EMBL" id="BAABCJ010000002">
    <property type="protein sequence ID" value="GAA3702469.1"/>
    <property type="molecule type" value="Genomic_DNA"/>
</dbReference>
<comment type="caution">
    <text evidence="3">The sequence shown here is derived from an EMBL/GenBank/DDBJ whole genome shotgun (WGS) entry which is preliminary data.</text>
</comment>
<name>A0ABP7DC50_9MICC</name>
<proteinExistence type="predicted"/>
<accession>A0ABP7DC50</accession>
<evidence type="ECO:0000259" key="2">
    <source>
        <dbReference type="Pfam" id="PF04892"/>
    </source>
</evidence>
<feature type="transmembrane region" description="Helical" evidence="1">
    <location>
        <begin position="363"/>
        <end position="380"/>
    </location>
</feature>
<dbReference type="Pfam" id="PF04892">
    <property type="entry name" value="VanZ"/>
    <property type="match status" value="1"/>
</dbReference>
<keyword evidence="4" id="KW-1185">Reference proteome</keyword>
<dbReference type="PANTHER" id="PTHR36834">
    <property type="entry name" value="MEMBRANE PROTEIN-RELATED"/>
    <property type="match status" value="1"/>
</dbReference>
<evidence type="ECO:0000256" key="1">
    <source>
        <dbReference type="SAM" id="Phobius"/>
    </source>
</evidence>
<dbReference type="InterPro" id="IPR006976">
    <property type="entry name" value="VanZ-like"/>
</dbReference>
<reference evidence="4" key="1">
    <citation type="journal article" date="2019" name="Int. J. Syst. Evol. Microbiol.">
        <title>The Global Catalogue of Microorganisms (GCM) 10K type strain sequencing project: providing services to taxonomists for standard genome sequencing and annotation.</title>
        <authorList>
            <consortium name="The Broad Institute Genomics Platform"/>
            <consortium name="The Broad Institute Genome Sequencing Center for Infectious Disease"/>
            <person name="Wu L."/>
            <person name="Ma J."/>
        </authorList>
    </citation>
    <scope>NUCLEOTIDE SEQUENCE [LARGE SCALE GENOMIC DNA]</scope>
    <source>
        <strain evidence="4">JCM 16961</strain>
    </source>
</reference>
<feature type="domain" description="VanZ-like" evidence="2">
    <location>
        <begin position="50"/>
        <end position="188"/>
    </location>
</feature>
<keyword evidence="1" id="KW-1133">Transmembrane helix</keyword>
<feature type="transmembrane region" description="Helical" evidence="1">
    <location>
        <begin position="249"/>
        <end position="272"/>
    </location>
</feature>
<keyword evidence="1" id="KW-0812">Transmembrane</keyword>
<feature type="transmembrane region" description="Helical" evidence="1">
    <location>
        <begin position="216"/>
        <end position="237"/>
    </location>
</feature>
<dbReference type="PANTHER" id="PTHR36834:SF1">
    <property type="entry name" value="INTEGRAL MEMBRANE PROTEIN"/>
    <property type="match status" value="1"/>
</dbReference>